<dbReference type="Pfam" id="PF00400">
    <property type="entry name" value="WD40"/>
    <property type="match status" value="1"/>
</dbReference>
<evidence type="ECO:0000256" key="8">
    <source>
        <dbReference type="PROSITE-ProRule" id="PRU00221"/>
    </source>
</evidence>
<dbReference type="Proteomes" id="UP000800041">
    <property type="component" value="Unassembled WGS sequence"/>
</dbReference>
<dbReference type="AlphaFoldDB" id="A0A6G1H1V9"/>
<name>A0A6G1H1V9_9PEZI</name>
<dbReference type="InterPro" id="IPR015943">
    <property type="entry name" value="WD40/YVTN_repeat-like_dom_sf"/>
</dbReference>
<feature type="compositionally biased region" description="Basic and acidic residues" evidence="9">
    <location>
        <begin position="30"/>
        <end position="39"/>
    </location>
</feature>
<feature type="repeat" description="WD" evidence="8">
    <location>
        <begin position="401"/>
        <end position="442"/>
    </location>
</feature>
<evidence type="ECO:0000256" key="9">
    <source>
        <dbReference type="SAM" id="MobiDB-lite"/>
    </source>
</evidence>
<dbReference type="PANTHER" id="PTHR44215:SF1">
    <property type="entry name" value="WD REPEAT-CONTAINING PROTEIN 75"/>
    <property type="match status" value="1"/>
</dbReference>
<dbReference type="InterPro" id="IPR001680">
    <property type="entry name" value="WD40_rpt"/>
</dbReference>
<dbReference type="SMART" id="SM00320">
    <property type="entry name" value="WD40"/>
    <property type="match status" value="3"/>
</dbReference>
<feature type="region of interest" description="Disordered" evidence="9">
    <location>
        <begin position="1"/>
        <end position="138"/>
    </location>
</feature>
<protein>
    <submittedName>
        <fullName evidence="10">WD40 repeat-like protein</fullName>
    </submittedName>
</protein>
<keyword evidence="7" id="KW-0539">Nucleus</keyword>
<dbReference type="EMBL" id="ML977154">
    <property type="protein sequence ID" value="KAF1986989.1"/>
    <property type="molecule type" value="Genomic_DNA"/>
</dbReference>
<evidence type="ECO:0000313" key="10">
    <source>
        <dbReference type="EMBL" id="KAF1986989.1"/>
    </source>
</evidence>
<evidence type="ECO:0000313" key="11">
    <source>
        <dbReference type="Proteomes" id="UP000800041"/>
    </source>
</evidence>
<dbReference type="InterPro" id="IPR053826">
    <property type="entry name" value="WDR75"/>
</dbReference>
<accession>A0A6G1H1V9</accession>
<evidence type="ECO:0000256" key="2">
    <source>
        <dbReference type="ARBA" id="ARBA00022517"/>
    </source>
</evidence>
<dbReference type="SUPFAM" id="SSF69322">
    <property type="entry name" value="Tricorn protease domain 2"/>
    <property type="match status" value="2"/>
</dbReference>
<evidence type="ECO:0000256" key="1">
    <source>
        <dbReference type="ARBA" id="ARBA00004604"/>
    </source>
</evidence>
<keyword evidence="5" id="KW-0677">Repeat</keyword>
<dbReference type="SUPFAM" id="SSF50978">
    <property type="entry name" value="WD40 repeat-like"/>
    <property type="match status" value="1"/>
</dbReference>
<evidence type="ECO:0000256" key="3">
    <source>
        <dbReference type="ARBA" id="ARBA00022552"/>
    </source>
</evidence>
<dbReference type="GO" id="GO:0003723">
    <property type="term" value="F:RNA binding"/>
    <property type="evidence" value="ECO:0007669"/>
    <property type="project" value="InterPro"/>
</dbReference>
<dbReference type="Gene3D" id="2.130.10.10">
    <property type="entry name" value="YVTN repeat-like/Quinoprotein amine dehydrogenase"/>
    <property type="match status" value="3"/>
</dbReference>
<proteinExistence type="predicted"/>
<keyword evidence="6" id="KW-0804">Transcription</keyword>
<keyword evidence="4 8" id="KW-0853">WD repeat</keyword>
<keyword evidence="11" id="KW-1185">Reference proteome</keyword>
<dbReference type="GO" id="GO:0045943">
    <property type="term" value="P:positive regulation of transcription by RNA polymerase I"/>
    <property type="evidence" value="ECO:0007669"/>
    <property type="project" value="InterPro"/>
</dbReference>
<gene>
    <name evidence="10" type="ORF">K402DRAFT_463112</name>
</gene>
<sequence>MSTETAPMGKKRKRTKRDSGPAALSSKRSKSQDDVKENNLEGNGVSEEHVSGNEQSKDAEKEFAHPYRGKKEKKTPKADVVAEENPDNLQVQSTTQDAEHAAKKGKRRQKQRSEESRDVPLAVTDGHADPPPNEETTNDLWAVSDAIGGRFLRSDPVFSADEKFLILATARTVQIFSTATSILLRNIPVEPTDSLSDFCLSVTKPDHLYISTISGRIILWNWTKGEKIAQWSLDTEVKQLAAIVLSDSSEETLFTLEKEKRDWKVNAHSLQKNSPLPSQSVTLLNIDRKIRMFKVCQQGAAVIAATDDQIHVCSVQYVTDLVDATSSCSQLRSNESITTFEILERDGGSGISKKHAPKRVDLVVGSAEGTLFVYEDVLSKLGTRSQKSTSSSSVALNPLILHWHRQAVGTVRWSRDGNYIISGGKETTLILWQLSTGKKQALPHLAAAIDNLVVSPSGTSYAVHLADNSVIVLSTSELAPKASFTGIQSQAIHLPDWYGYKFHTVDSHESKSPFQKHPATIHPKHPSHILLTVPASQPWTESFTMVRAQPYLQTYDISAMRHVSRQALARNLATQFNEGPEGNKLKEPDVRFVQVSADGSWLATVEEWTPLPRDLEFLAAISPEARFRERASRREVYLKFWKWDAEKSQWGLGTRIDTPHIMERGSISGRVFDLVADPSGVGFATVGEDGFVRVWQPKSRMRNGRIVTGSQNEGLVNWTMTWALELERNAEALDADADVSVSVIPSNGKIAWSEDGSVIVATQDLPGNKNSAVHFIDAFTGDLKITRQSWYKSGLSDLGFLGRYLVILSDELYVWDTLSDTLVYGFVIEHIHALPKPDQRAMAHLAIDTANDTFAISICDKRKSNKKIIASTVVVFKPDKPNPIYQYYVPKVVTALLPAVGSAGYVLLDADAQILILKPQGESYLPTAKPLAAIEEDLLALEAQEADEDEDVEDPLALVEDGVDQAMDAMMAGGKDKEGDVDMADAVDDERTVVRPQQLGEIFDTGTSWVMPPLGDLFGGLMGMMEV</sequence>
<evidence type="ECO:0000256" key="5">
    <source>
        <dbReference type="ARBA" id="ARBA00022737"/>
    </source>
</evidence>
<evidence type="ECO:0000256" key="7">
    <source>
        <dbReference type="ARBA" id="ARBA00023242"/>
    </source>
</evidence>
<dbReference type="InterPro" id="IPR036322">
    <property type="entry name" value="WD40_repeat_dom_sf"/>
</dbReference>
<keyword evidence="2" id="KW-0690">Ribosome biogenesis</keyword>
<dbReference type="PROSITE" id="PS50082">
    <property type="entry name" value="WD_REPEATS_2"/>
    <property type="match status" value="1"/>
</dbReference>
<dbReference type="PANTHER" id="PTHR44215">
    <property type="entry name" value="WD REPEAT-CONTAINING PROTEIN 75"/>
    <property type="match status" value="1"/>
</dbReference>
<evidence type="ECO:0000256" key="6">
    <source>
        <dbReference type="ARBA" id="ARBA00023163"/>
    </source>
</evidence>
<dbReference type="OrthoDB" id="4096at2759"/>
<reference evidence="10" key="1">
    <citation type="journal article" date="2020" name="Stud. Mycol.">
        <title>101 Dothideomycetes genomes: a test case for predicting lifestyles and emergence of pathogens.</title>
        <authorList>
            <person name="Haridas S."/>
            <person name="Albert R."/>
            <person name="Binder M."/>
            <person name="Bloem J."/>
            <person name="Labutti K."/>
            <person name="Salamov A."/>
            <person name="Andreopoulos B."/>
            <person name="Baker S."/>
            <person name="Barry K."/>
            <person name="Bills G."/>
            <person name="Bluhm B."/>
            <person name="Cannon C."/>
            <person name="Castanera R."/>
            <person name="Culley D."/>
            <person name="Daum C."/>
            <person name="Ezra D."/>
            <person name="Gonzalez J."/>
            <person name="Henrissat B."/>
            <person name="Kuo A."/>
            <person name="Liang C."/>
            <person name="Lipzen A."/>
            <person name="Lutzoni F."/>
            <person name="Magnuson J."/>
            <person name="Mondo S."/>
            <person name="Nolan M."/>
            <person name="Ohm R."/>
            <person name="Pangilinan J."/>
            <person name="Park H.-J."/>
            <person name="Ramirez L."/>
            <person name="Alfaro M."/>
            <person name="Sun H."/>
            <person name="Tritt A."/>
            <person name="Yoshinaga Y."/>
            <person name="Zwiers L.-H."/>
            <person name="Turgeon B."/>
            <person name="Goodwin S."/>
            <person name="Spatafora J."/>
            <person name="Crous P."/>
            <person name="Grigoriev I."/>
        </authorList>
    </citation>
    <scope>NUCLEOTIDE SEQUENCE</scope>
    <source>
        <strain evidence="10">CBS 113979</strain>
    </source>
</reference>
<feature type="compositionally biased region" description="Polar residues" evidence="9">
    <location>
        <begin position="87"/>
        <end position="96"/>
    </location>
</feature>
<comment type="subcellular location">
    <subcellularLocation>
        <location evidence="1">Nucleus</location>
        <location evidence="1">Nucleolus</location>
    </subcellularLocation>
</comment>
<evidence type="ECO:0000256" key="4">
    <source>
        <dbReference type="ARBA" id="ARBA00022574"/>
    </source>
</evidence>
<dbReference type="GO" id="GO:0006364">
    <property type="term" value="P:rRNA processing"/>
    <property type="evidence" value="ECO:0007669"/>
    <property type="project" value="UniProtKB-KW"/>
</dbReference>
<organism evidence="10 11">
    <name type="scientific">Aulographum hederae CBS 113979</name>
    <dbReference type="NCBI Taxonomy" id="1176131"/>
    <lineage>
        <taxon>Eukaryota</taxon>
        <taxon>Fungi</taxon>
        <taxon>Dikarya</taxon>
        <taxon>Ascomycota</taxon>
        <taxon>Pezizomycotina</taxon>
        <taxon>Dothideomycetes</taxon>
        <taxon>Pleosporomycetidae</taxon>
        <taxon>Aulographales</taxon>
        <taxon>Aulographaceae</taxon>
    </lineage>
</organism>
<dbReference type="GO" id="GO:2000234">
    <property type="term" value="P:positive regulation of rRNA processing"/>
    <property type="evidence" value="ECO:0007669"/>
    <property type="project" value="TreeGrafter"/>
</dbReference>
<feature type="compositionally biased region" description="Basic and acidic residues" evidence="9">
    <location>
        <begin position="46"/>
        <end position="65"/>
    </location>
</feature>
<keyword evidence="3" id="KW-0698">rRNA processing</keyword>
<dbReference type="GO" id="GO:0032040">
    <property type="term" value="C:small-subunit processome"/>
    <property type="evidence" value="ECO:0007669"/>
    <property type="project" value="InterPro"/>
</dbReference>
<dbReference type="PROSITE" id="PS50294">
    <property type="entry name" value="WD_REPEATS_REGION"/>
    <property type="match status" value="1"/>
</dbReference>